<name>A0A5N5TEX0_9CRUS</name>
<accession>A0A5N5TEX0</accession>
<dbReference type="AlphaFoldDB" id="A0A5N5TEX0"/>
<comment type="caution">
    <text evidence="1">The sequence shown here is derived from an EMBL/GenBank/DDBJ whole genome shotgun (WGS) entry which is preliminary data.</text>
</comment>
<organism evidence="1 2">
    <name type="scientific">Armadillidium nasatum</name>
    <dbReference type="NCBI Taxonomy" id="96803"/>
    <lineage>
        <taxon>Eukaryota</taxon>
        <taxon>Metazoa</taxon>
        <taxon>Ecdysozoa</taxon>
        <taxon>Arthropoda</taxon>
        <taxon>Crustacea</taxon>
        <taxon>Multicrustacea</taxon>
        <taxon>Malacostraca</taxon>
        <taxon>Eumalacostraca</taxon>
        <taxon>Peracarida</taxon>
        <taxon>Isopoda</taxon>
        <taxon>Oniscidea</taxon>
        <taxon>Crinocheta</taxon>
        <taxon>Armadillidiidae</taxon>
        <taxon>Armadillidium</taxon>
    </lineage>
</organism>
<dbReference type="Proteomes" id="UP000326759">
    <property type="component" value="Unassembled WGS sequence"/>
</dbReference>
<sequence>MALDKRFIEVIKKLLDKAKAINFVVFHLTLVLQECRQLIERRLDPFFDIGNIGRSNNDYQSILSDLVKKGGNKGRDSTPDVSDILGNIVQRKKGGGGGGEVSDMSDFISSLLRKLKNGGQSNDISIFLKDLKLPYGVNVPQGLD</sequence>
<feature type="non-terminal residue" evidence="1">
    <location>
        <position position="144"/>
    </location>
</feature>
<evidence type="ECO:0000313" key="2">
    <source>
        <dbReference type="Proteomes" id="UP000326759"/>
    </source>
</evidence>
<proteinExistence type="predicted"/>
<protein>
    <submittedName>
        <fullName evidence="1">Uncharacterized protein</fullName>
    </submittedName>
</protein>
<keyword evidence="2" id="KW-1185">Reference proteome</keyword>
<dbReference type="EMBL" id="SEYY01002719">
    <property type="protein sequence ID" value="KAB7504628.1"/>
    <property type="molecule type" value="Genomic_DNA"/>
</dbReference>
<gene>
    <name evidence="1" type="ORF">Anas_09449</name>
</gene>
<reference evidence="1 2" key="1">
    <citation type="journal article" date="2019" name="PLoS Biol.">
        <title>Sex chromosomes control vertical transmission of feminizing Wolbachia symbionts in an isopod.</title>
        <authorList>
            <person name="Becking T."/>
            <person name="Chebbi M.A."/>
            <person name="Giraud I."/>
            <person name="Moumen B."/>
            <person name="Laverre T."/>
            <person name="Caubet Y."/>
            <person name="Peccoud J."/>
            <person name="Gilbert C."/>
            <person name="Cordaux R."/>
        </authorList>
    </citation>
    <scope>NUCLEOTIDE SEQUENCE [LARGE SCALE GENOMIC DNA]</scope>
    <source>
        <strain evidence="1">ANa2</strain>
        <tissue evidence="1">Whole body excluding digestive tract and cuticle</tissue>
    </source>
</reference>
<evidence type="ECO:0000313" key="1">
    <source>
        <dbReference type="EMBL" id="KAB7504628.1"/>
    </source>
</evidence>